<organism evidence="1 2">
    <name type="scientific">Inconstantimicrobium mannanitabidum</name>
    <dbReference type="NCBI Taxonomy" id="1604901"/>
    <lineage>
        <taxon>Bacteria</taxon>
        <taxon>Bacillati</taxon>
        <taxon>Bacillota</taxon>
        <taxon>Clostridia</taxon>
        <taxon>Eubacteriales</taxon>
        <taxon>Clostridiaceae</taxon>
        <taxon>Inconstantimicrobium</taxon>
    </lineage>
</organism>
<dbReference type="EMBL" id="BROD01000001">
    <property type="protein sequence ID" value="GKX65700.1"/>
    <property type="molecule type" value="Genomic_DNA"/>
</dbReference>
<evidence type="ECO:0000313" key="2">
    <source>
        <dbReference type="Proteomes" id="UP001058074"/>
    </source>
</evidence>
<reference evidence="1" key="1">
    <citation type="journal article" date="2025" name="Int. J. Syst. Evol. Microbiol.">
        <title>Inconstantimicrobium mannanitabidum sp. nov., a novel member of the family Clostridiaceae isolated from anoxic soil under the treatment of reductive soil disinfestation.</title>
        <authorList>
            <person name="Ueki A."/>
            <person name="Tonouchi A."/>
            <person name="Honma S."/>
            <person name="Kaku N."/>
            <person name="Ueki K."/>
        </authorList>
    </citation>
    <scope>NUCLEOTIDE SEQUENCE</scope>
    <source>
        <strain evidence="1">TW13</strain>
    </source>
</reference>
<evidence type="ECO:0000313" key="1">
    <source>
        <dbReference type="EMBL" id="GKX65700.1"/>
    </source>
</evidence>
<sequence length="236" mass="27409">MWEHNVEEFITNVCKEIKYKKARNKISEELKNHIEDHAYDLMDNGVDEEAAYIESIAAMGNPKEIGKNLNKQHRPYVGWLLNITNIIIGMICFFLGYIIIFGVIGSFDHSAYPNNNDIKYSAKLKQEDKIDTVTIVMKQIILDKNNGVYIILNEYHSLFEKNYWVTSWGAGRFNIYDDLGNKYTTQSGQGSNNIFGSRNLIFIENFNSKAQKIILDYDHYNRHMRFEIKLSGGDEK</sequence>
<comment type="caution">
    <text evidence="1">The sequence shown here is derived from an EMBL/GenBank/DDBJ whole genome shotgun (WGS) entry which is preliminary data.</text>
</comment>
<gene>
    <name evidence="1" type="ORF">rsdtw13_09580</name>
</gene>
<proteinExistence type="predicted"/>
<accession>A0ACB5R942</accession>
<protein>
    <submittedName>
        <fullName evidence="1">Uncharacterized protein</fullName>
    </submittedName>
</protein>
<name>A0ACB5R942_9CLOT</name>
<keyword evidence="2" id="KW-1185">Reference proteome</keyword>
<dbReference type="Proteomes" id="UP001058074">
    <property type="component" value="Unassembled WGS sequence"/>
</dbReference>